<proteinExistence type="predicted"/>
<evidence type="ECO:0000313" key="1">
    <source>
        <dbReference type="EMBL" id="QHS93731.1"/>
    </source>
</evidence>
<dbReference type="AlphaFoldDB" id="A0A6C0BPM1"/>
<protein>
    <submittedName>
        <fullName evidence="1">Uncharacterized protein</fullName>
    </submittedName>
</protein>
<organism evidence="1">
    <name type="scientific">viral metagenome</name>
    <dbReference type="NCBI Taxonomy" id="1070528"/>
    <lineage>
        <taxon>unclassified sequences</taxon>
        <taxon>metagenomes</taxon>
        <taxon>organismal metagenomes</taxon>
    </lineage>
</organism>
<reference evidence="1" key="1">
    <citation type="journal article" date="2020" name="Nature">
        <title>Giant virus diversity and host interactions through global metagenomics.</title>
        <authorList>
            <person name="Schulz F."/>
            <person name="Roux S."/>
            <person name="Paez-Espino D."/>
            <person name="Jungbluth S."/>
            <person name="Walsh D.A."/>
            <person name="Denef V.J."/>
            <person name="McMahon K.D."/>
            <person name="Konstantinidis K.T."/>
            <person name="Eloe-Fadrosh E.A."/>
            <person name="Kyrpides N.C."/>
            <person name="Woyke T."/>
        </authorList>
    </citation>
    <scope>NUCLEOTIDE SEQUENCE</scope>
    <source>
        <strain evidence="1">GVMAG-M-3300018080-19</strain>
    </source>
</reference>
<accession>A0A6C0BPM1</accession>
<sequence length="147" mass="17080">MSIWNRHQNCYAYAFNDPTEREWFNLQPGNESGVHKRGQKADYDCDLMRFRVLSDNGHDTFFLDDCEEVCPDGYHKIAMAVDPGTDYHFFRQDATGQWSHKLGKGKVYKMSIHPWESDRKFGRFHYTDFCGCLCTLSDGQIGFGDAE</sequence>
<name>A0A6C0BPM1_9ZZZZ</name>
<dbReference type="EMBL" id="MN739209">
    <property type="protein sequence ID" value="QHS93731.1"/>
    <property type="molecule type" value="Genomic_DNA"/>
</dbReference>